<dbReference type="PANTHER" id="PTHR43873">
    <property type="entry name" value="COBYRINATE A,C-DIAMIDE SYNTHASE"/>
    <property type="match status" value="1"/>
</dbReference>
<dbReference type="InterPro" id="IPR011698">
    <property type="entry name" value="GATase_3"/>
</dbReference>
<dbReference type="InterPro" id="IPR029062">
    <property type="entry name" value="Class_I_gatase-like"/>
</dbReference>
<dbReference type="NCBIfam" id="NF002204">
    <property type="entry name" value="PRK01077.1"/>
    <property type="match status" value="1"/>
</dbReference>
<evidence type="ECO:0000259" key="10">
    <source>
        <dbReference type="Pfam" id="PF07685"/>
    </source>
</evidence>
<dbReference type="Gene3D" id="3.40.50.880">
    <property type="match status" value="1"/>
</dbReference>
<keyword evidence="4 8" id="KW-0547">Nucleotide-binding</keyword>
<feature type="site" description="Increases nucleophilicity of active site Cys" evidence="8">
    <location>
        <position position="437"/>
    </location>
</feature>
<evidence type="ECO:0000256" key="7">
    <source>
        <dbReference type="ARBA" id="ARBA00022962"/>
    </source>
</evidence>
<dbReference type="GO" id="GO:0042242">
    <property type="term" value="F:cobyrinic acid a,c-diamide synthase activity"/>
    <property type="evidence" value="ECO:0007669"/>
    <property type="project" value="UniProtKB-UniRule"/>
</dbReference>
<dbReference type="SUPFAM" id="SSF52317">
    <property type="entry name" value="Class I glutamine amidotransferase-like"/>
    <property type="match status" value="1"/>
</dbReference>
<evidence type="ECO:0000256" key="4">
    <source>
        <dbReference type="ARBA" id="ARBA00022741"/>
    </source>
</evidence>
<dbReference type="CDD" id="cd05388">
    <property type="entry name" value="CobB_N"/>
    <property type="match status" value="1"/>
</dbReference>
<evidence type="ECO:0000256" key="6">
    <source>
        <dbReference type="ARBA" id="ARBA00022842"/>
    </source>
</evidence>
<dbReference type="InterPro" id="IPR002586">
    <property type="entry name" value="CobQ/CobB/MinD/ParA_Nub-bd_dom"/>
</dbReference>
<dbReference type="GO" id="GO:0005524">
    <property type="term" value="F:ATP binding"/>
    <property type="evidence" value="ECO:0007669"/>
    <property type="project" value="UniProtKB-UniRule"/>
</dbReference>
<protein>
    <recommendedName>
        <fullName evidence="8">Cobyrinate a,c-diamide synthase</fullName>
        <ecNumber evidence="8">6.3.5.11</ecNumber>
    </recommendedName>
    <alternativeName>
        <fullName evidence="8">Cobyrinic acid a,c-diamide synthetase</fullName>
    </alternativeName>
</protein>
<comment type="caution">
    <text evidence="11">The sequence shown here is derived from an EMBL/GenBank/DDBJ whole genome shotgun (WGS) entry which is preliminary data.</text>
</comment>
<comment type="catalytic activity">
    <reaction evidence="8">
        <text>cob(II)yrinate + 2 L-glutamine + 2 ATP + 2 H2O = cob(II)yrinate a,c diamide + 2 L-glutamate + 2 ADP + 2 phosphate + 2 H(+)</text>
        <dbReference type="Rhea" id="RHEA:26289"/>
        <dbReference type="ChEBI" id="CHEBI:15377"/>
        <dbReference type="ChEBI" id="CHEBI:15378"/>
        <dbReference type="ChEBI" id="CHEBI:29985"/>
        <dbReference type="ChEBI" id="CHEBI:30616"/>
        <dbReference type="ChEBI" id="CHEBI:43474"/>
        <dbReference type="ChEBI" id="CHEBI:58359"/>
        <dbReference type="ChEBI" id="CHEBI:58537"/>
        <dbReference type="ChEBI" id="CHEBI:58894"/>
        <dbReference type="ChEBI" id="CHEBI:456216"/>
        <dbReference type="EC" id="6.3.5.11"/>
    </reaction>
</comment>
<dbReference type="PANTHER" id="PTHR43873:SF1">
    <property type="entry name" value="COBYRINATE A,C-DIAMIDE SYNTHASE"/>
    <property type="match status" value="1"/>
</dbReference>
<dbReference type="GO" id="GO:0009236">
    <property type="term" value="P:cobalamin biosynthetic process"/>
    <property type="evidence" value="ECO:0007669"/>
    <property type="project" value="UniProtKB-UniRule"/>
</dbReference>
<keyword evidence="6 8" id="KW-0460">Magnesium</keyword>
<evidence type="ECO:0000256" key="1">
    <source>
        <dbReference type="ARBA" id="ARBA00001946"/>
    </source>
</evidence>
<proteinExistence type="inferred from homology"/>
<dbReference type="OrthoDB" id="9764035at2"/>
<feature type="domain" description="CobQ/CobB/MinD/ParA nucleotide binding" evidence="9">
    <location>
        <begin position="10"/>
        <end position="182"/>
    </location>
</feature>
<name>A0A2M9YCL2_9LEPT</name>
<comment type="miscellaneous">
    <text evidence="8">The a and c carboxylates of cobyrinate are activated for nucleophilic attack via formation of a phosphorylated intermediate by ATP. CbiA catalyzes first the amidation of the c-carboxylate, and then that of the a-carboxylate.</text>
</comment>
<dbReference type="EMBL" id="NPDR01000003">
    <property type="protein sequence ID" value="PJZ49287.1"/>
    <property type="molecule type" value="Genomic_DNA"/>
</dbReference>
<dbReference type="AlphaFoldDB" id="A0A2M9YCL2"/>
<evidence type="ECO:0000259" key="9">
    <source>
        <dbReference type="Pfam" id="PF01656"/>
    </source>
</evidence>
<sequence>MIQEIKIPRILISGTGSGTGKTTFTIALTKALQSRGLKVSVFKCGPDYLDPGYHSFVTGKTCQNLDGWLMGKESVISSFVSASQGSDISIIEGVMGLFDGHSPNGEAGSTAEIAKWLQVPTIILIDASGMAATFSAIASGIKNHDPQVPIQGFVANFLGSKSHLSIIETASIPLPILGGFPKSYEHSFPERHLGLRSAGPDILTEEKLSFWKNLSEEWLDLNKILEISNSAPPILSESPTIVQEKTKDCKIGIAYDEAFHFYYEENFKKLRDYGAELIFFSPLKDTKLPEVDGLYFGGGYPELFAERLEKNKNLTEEIRSFANSERPIYAECGGLMYLSSEIQNIEGQNFSMLGLIPGRAVMGPKLKSLGYVEVHTEKRTILGEAGIRFRGHQFRYSDLILENEDDSLFSYHIRKRKSEQTTREGYTVSNVLASYVHAHWASNPEIPKNFIDSCRRFKV</sequence>
<evidence type="ECO:0000313" key="11">
    <source>
        <dbReference type="EMBL" id="PJZ49287.1"/>
    </source>
</evidence>
<keyword evidence="12" id="KW-1185">Reference proteome</keyword>
<comment type="domain">
    <text evidence="8">Comprises of two domains. The C-terminal domain contains the binding site for glutamine and catalyzes the hydrolysis of this substrate to glutamate and ammonia. The N-terminal domain is anticipated to bind ATP and cobyrinate and catalyzes the ultimate synthesis of the diamide product. The ammonia produced via the glutaminase domain is probably translocated to the adjacent domain via a molecular tunnel, where it reacts with an activated intermediate.</text>
</comment>
<accession>A0A2M9YCL2</accession>
<feature type="domain" description="CobB/CobQ-like glutamine amidotransferase" evidence="10">
    <location>
        <begin position="250"/>
        <end position="443"/>
    </location>
</feature>
<dbReference type="Pfam" id="PF01656">
    <property type="entry name" value="CbiA"/>
    <property type="match status" value="1"/>
</dbReference>
<comment type="function">
    <text evidence="8">Catalyzes the ATP-dependent amidation of the two carboxylate groups at positions a and c of cobyrinate, using either L-glutamine or ammonia as the nitrogen source.</text>
</comment>
<dbReference type="RefSeq" id="WP_100709861.1">
    <property type="nucleotide sequence ID" value="NZ_NPDR01000003.1"/>
</dbReference>
<dbReference type="Gene3D" id="3.40.50.300">
    <property type="entry name" value="P-loop containing nucleotide triphosphate hydrolases"/>
    <property type="match status" value="2"/>
</dbReference>
<keyword evidence="2 8" id="KW-0169">Cobalamin biosynthesis</keyword>
<comment type="similarity">
    <text evidence="8">Belongs to the CobB/CbiA family.</text>
</comment>
<dbReference type="Pfam" id="PF07685">
    <property type="entry name" value="GATase_3"/>
    <property type="match status" value="1"/>
</dbReference>
<comment type="pathway">
    <text evidence="8">Cofactor biosynthesis; adenosylcobalamin biosynthesis; cob(II)yrinate a,c-diamide from sirohydrochlorin (anaerobic route): step 10/10.</text>
</comment>
<dbReference type="UniPathway" id="UPA00148">
    <property type="reaction ID" value="UER00231"/>
</dbReference>
<keyword evidence="5 8" id="KW-0067">ATP-binding</keyword>
<evidence type="ECO:0000256" key="3">
    <source>
        <dbReference type="ARBA" id="ARBA00022598"/>
    </source>
</evidence>
<evidence type="ECO:0000313" key="12">
    <source>
        <dbReference type="Proteomes" id="UP000231926"/>
    </source>
</evidence>
<keyword evidence="3 8" id="KW-0436">Ligase</keyword>
<dbReference type="SUPFAM" id="SSF52540">
    <property type="entry name" value="P-loop containing nucleoside triphosphate hydrolases"/>
    <property type="match status" value="1"/>
</dbReference>
<evidence type="ECO:0000256" key="2">
    <source>
        <dbReference type="ARBA" id="ARBA00022573"/>
    </source>
</evidence>
<dbReference type="CDD" id="cd03130">
    <property type="entry name" value="GATase1_CobB"/>
    <property type="match status" value="1"/>
</dbReference>
<dbReference type="NCBIfam" id="TIGR00379">
    <property type="entry name" value="cobB"/>
    <property type="match status" value="1"/>
</dbReference>
<gene>
    <name evidence="8" type="primary">cbiA</name>
    <name evidence="11" type="ORF">CH362_08085</name>
</gene>
<dbReference type="EC" id="6.3.5.11" evidence="8"/>
<keyword evidence="7 8" id="KW-0315">Glutamine amidotransferase</keyword>
<dbReference type="InterPro" id="IPR004484">
    <property type="entry name" value="CbiA/CobB_synth"/>
</dbReference>
<dbReference type="Proteomes" id="UP000231926">
    <property type="component" value="Unassembled WGS sequence"/>
</dbReference>
<dbReference type="InterPro" id="IPR027417">
    <property type="entry name" value="P-loop_NTPase"/>
</dbReference>
<evidence type="ECO:0000256" key="5">
    <source>
        <dbReference type="ARBA" id="ARBA00022840"/>
    </source>
</evidence>
<dbReference type="PROSITE" id="PS51274">
    <property type="entry name" value="GATASE_COBBQ"/>
    <property type="match status" value="1"/>
</dbReference>
<evidence type="ECO:0000256" key="8">
    <source>
        <dbReference type="HAMAP-Rule" id="MF_00027"/>
    </source>
</evidence>
<reference evidence="11 12" key="1">
    <citation type="submission" date="2017-07" db="EMBL/GenBank/DDBJ databases">
        <title>Leptospira spp. isolated from tropical soils.</title>
        <authorList>
            <person name="Thibeaux R."/>
            <person name="Iraola G."/>
            <person name="Ferres I."/>
            <person name="Bierque E."/>
            <person name="Girault D."/>
            <person name="Soupe-Gilbert M.-E."/>
            <person name="Picardeau M."/>
            <person name="Goarant C."/>
        </authorList>
    </citation>
    <scope>NUCLEOTIDE SEQUENCE [LARGE SCALE GENOMIC DNA]</scope>
    <source>
        <strain evidence="11 12">FH4-C-A2</strain>
    </source>
</reference>
<comment type="cofactor">
    <cofactor evidence="1 8">
        <name>Mg(2+)</name>
        <dbReference type="ChEBI" id="CHEBI:18420"/>
    </cofactor>
</comment>
<dbReference type="HAMAP" id="MF_00027">
    <property type="entry name" value="CobB_CbiA"/>
    <property type="match status" value="1"/>
</dbReference>
<organism evidence="11 12">
    <name type="scientific">Leptospira saintgironsiae</name>
    <dbReference type="NCBI Taxonomy" id="2023183"/>
    <lineage>
        <taxon>Bacteria</taxon>
        <taxon>Pseudomonadati</taxon>
        <taxon>Spirochaetota</taxon>
        <taxon>Spirochaetia</taxon>
        <taxon>Leptospirales</taxon>
        <taxon>Leptospiraceae</taxon>
        <taxon>Leptospira</taxon>
    </lineage>
</organism>
<feature type="active site" description="Nucleophile" evidence="8">
    <location>
        <position position="332"/>
    </location>
</feature>